<feature type="compositionally biased region" description="Basic and acidic residues" evidence="1">
    <location>
        <begin position="75"/>
        <end position="85"/>
    </location>
</feature>
<dbReference type="GO" id="GO:0042734">
    <property type="term" value="C:presynaptic membrane"/>
    <property type="evidence" value="ECO:0007669"/>
    <property type="project" value="TreeGrafter"/>
</dbReference>
<accession>A0A3M0KPR0</accession>
<dbReference type="Proteomes" id="UP000269221">
    <property type="component" value="Unassembled WGS sequence"/>
</dbReference>
<dbReference type="InterPro" id="IPR039032">
    <property type="entry name" value="Rim-like"/>
</dbReference>
<dbReference type="PROSITE" id="PS50106">
    <property type="entry name" value="PDZ"/>
    <property type="match status" value="1"/>
</dbReference>
<keyword evidence="2" id="KW-0812">Transmembrane</keyword>
<feature type="region of interest" description="Disordered" evidence="1">
    <location>
        <begin position="1"/>
        <end position="25"/>
    </location>
</feature>
<feature type="region of interest" description="Disordered" evidence="1">
    <location>
        <begin position="65"/>
        <end position="90"/>
    </location>
</feature>
<evidence type="ECO:0000256" key="1">
    <source>
        <dbReference type="SAM" id="MobiDB-lite"/>
    </source>
</evidence>
<dbReference type="GO" id="GO:0050806">
    <property type="term" value="P:positive regulation of synaptic transmission"/>
    <property type="evidence" value="ECO:0007669"/>
    <property type="project" value="TreeGrafter"/>
</dbReference>
<feature type="domain" description="PDZ" evidence="3">
    <location>
        <begin position="109"/>
        <end position="195"/>
    </location>
</feature>
<dbReference type="OrthoDB" id="420032at2759"/>
<gene>
    <name evidence="4" type="ORF">DUI87_07243</name>
</gene>
<evidence type="ECO:0000313" key="5">
    <source>
        <dbReference type="Proteomes" id="UP000269221"/>
    </source>
</evidence>
<comment type="caution">
    <text evidence="4">The sequence shown here is derived from an EMBL/GenBank/DDBJ whole genome shotgun (WGS) entry which is preliminary data.</text>
</comment>
<dbReference type="PANTHER" id="PTHR12157">
    <property type="entry name" value="REGULATING SYNAPTIC MEMBRANE EXOCYTOSIS PROTEIN"/>
    <property type="match status" value="1"/>
</dbReference>
<dbReference type="InterPro" id="IPR036034">
    <property type="entry name" value="PDZ_sf"/>
</dbReference>
<dbReference type="GO" id="GO:0048788">
    <property type="term" value="C:cytoskeleton of presynaptic active zone"/>
    <property type="evidence" value="ECO:0007669"/>
    <property type="project" value="TreeGrafter"/>
</dbReference>
<evidence type="ECO:0000256" key="2">
    <source>
        <dbReference type="SAM" id="Phobius"/>
    </source>
</evidence>
<dbReference type="GO" id="GO:0048791">
    <property type="term" value="P:calcium ion-regulated exocytosis of neurotransmitter"/>
    <property type="evidence" value="ECO:0007669"/>
    <property type="project" value="TreeGrafter"/>
</dbReference>
<dbReference type="GO" id="GO:0048167">
    <property type="term" value="P:regulation of synaptic plasticity"/>
    <property type="evidence" value="ECO:0007669"/>
    <property type="project" value="TreeGrafter"/>
</dbReference>
<feature type="transmembrane region" description="Helical" evidence="2">
    <location>
        <begin position="197"/>
        <end position="214"/>
    </location>
</feature>
<keyword evidence="2" id="KW-0472">Membrane</keyword>
<dbReference type="CDD" id="cd06714">
    <property type="entry name" value="PDZ_RIM-like"/>
    <property type="match status" value="1"/>
</dbReference>
<dbReference type="EMBL" id="QRBI01000104">
    <property type="protein sequence ID" value="RMC15063.1"/>
    <property type="molecule type" value="Genomic_DNA"/>
</dbReference>
<protein>
    <recommendedName>
        <fullName evidence="3">PDZ domain-containing protein</fullName>
    </recommendedName>
</protein>
<keyword evidence="2" id="KW-1133">Transmembrane helix</keyword>
<dbReference type="Gene3D" id="2.30.42.10">
    <property type="match status" value="1"/>
</dbReference>
<name>A0A3M0KPR0_HIRRU</name>
<dbReference type="FunFam" id="2.30.42.10:FF:000003">
    <property type="entry name" value="Regulating synaptic membrane exocytosis protein 1, putative"/>
    <property type="match status" value="1"/>
</dbReference>
<evidence type="ECO:0000259" key="3">
    <source>
        <dbReference type="PROSITE" id="PS50106"/>
    </source>
</evidence>
<keyword evidence="5" id="KW-1185">Reference proteome</keyword>
<dbReference type="GO" id="GO:0031267">
    <property type="term" value="F:small GTPase binding"/>
    <property type="evidence" value="ECO:0007669"/>
    <property type="project" value="InterPro"/>
</dbReference>
<proteinExistence type="predicted"/>
<dbReference type="GO" id="GO:0042391">
    <property type="term" value="P:regulation of membrane potential"/>
    <property type="evidence" value="ECO:0007669"/>
    <property type="project" value="TreeGrafter"/>
</dbReference>
<dbReference type="STRING" id="333673.A0A3M0KPR0"/>
<dbReference type="GO" id="GO:2000300">
    <property type="term" value="P:regulation of synaptic vesicle exocytosis"/>
    <property type="evidence" value="ECO:0007669"/>
    <property type="project" value="TreeGrafter"/>
</dbReference>
<dbReference type="PANTHER" id="PTHR12157:SF15">
    <property type="entry name" value="REGULATING SYNAPTIC MEMBRANE EXOCYTOSIS PROTEIN 2"/>
    <property type="match status" value="1"/>
</dbReference>
<dbReference type="SMART" id="SM00228">
    <property type="entry name" value="PDZ"/>
    <property type="match status" value="1"/>
</dbReference>
<dbReference type="Pfam" id="PF00595">
    <property type="entry name" value="PDZ"/>
    <property type="match status" value="1"/>
</dbReference>
<reference evidence="4 5" key="1">
    <citation type="submission" date="2018-07" db="EMBL/GenBank/DDBJ databases">
        <title>A high quality draft genome assembly of the barn swallow (H. rustica rustica).</title>
        <authorList>
            <person name="Formenti G."/>
            <person name="Chiara M."/>
            <person name="Poveda L."/>
            <person name="Francoijs K.-J."/>
            <person name="Bonisoli-Alquati A."/>
            <person name="Canova L."/>
            <person name="Gianfranceschi L."/>
            <person name="Horner D.S."/>
            <person name="Saino N."/>
        </authorList>
    </citation>
    <scope>NUCLEOTIDE SEQUENCE [LARGE SCALE GENOMIC DNA]</scope>
    <source>
        <strain evidence="4">Chelidonia</strain>
        <tissue evidence="4">Blood</tissue>
    </source>
</reference>
<dbReference type="SUPFAM" id="SSF50156">
    <property type="entry name" value="PDZ domain-like"/>
    <property type="match status" value="1"/>
</dbReference>
<evidence type="ECO:0000313" key="4">
    <source>
        <dbReference type="EMBL" id="RMC15063.1"/>
    </source>
</evidence>
<sequence>MSKEERHLSDPNSDPKSQFQKESRNETDMLKPFHLYIRQKKMVCFGGHSLEEDLEWSEPQIKDSGVDTCSSTTLNEEHSHSEKHPVTWQPSKDGDRLIGRILLNKRLKDGSVPRDSGAMLGLKVVGGKMTESGRLCAFITKVKKGSLADTVGHLRPGDEVLEWNGRILQGATFEEVYNIILESKPEPQVELVVSRPIGFLIIVFCYVAVARAALL</sequence>
<dbReference type="GO" id="GO:0044325">
    <property type="term" value="F:transmembrane transporter binding"/>
    <property type="evidence" value="ECO:0007669"/>
    <property type="project" value="TreeGrafter"/>
</dbReference>
<dbReference type="InterPro" id="IPR001478">
    <property type="entry name" value="PDZ"/>
</dbReference>
<organism evidence="4 5">
    <name type="scientific">Hirundo rustica rustica</name>
    <dbReference type="NCBI Taxonomy" id="333673"/>
    <lineage>
        <taxon>Eukaryota</taxon>
        <taxon>Metazoa</taxon>
        <taxon>Chordata</taxon>
        <taxon>Craniata</taxon>
        <taxon>Vertebrata</taxon>
        <taxon>Euteleostomi</taxon>
        <taxon>Archelosauria</taxon>
        <taxon>Archosauria</taxon>
        <taxon>Dinosauria</taxon>
        <taxon>Saurischia</taxon>
        <taxon>Theropoda</taxon>
        <taxon>Coelurosauria</taxon>
        <taxon>Aves</taxon>
        <taxon>Neognathae</taxon>
        <taxon>Neoaves</taxon>
        <taxon>Telluraves</taxon>
        <taxon>Australaves</taxon>
        <taxon>Passeriformes</taxon>
        <taxon>Sylvioidea</taxon>
        <taxon>Hirundinidae</taxon>
        <taxon>Hirundo</taxon>
    </lineage>
</organism>
<dbReference type="AlphaFoldDB" id="A0A3M0KPR0"/>